<dbReference type="RefSeq" id="WP_194854948.1">
    <property type="nucleotide sequence ID" value="NZ_ARXR01000002.1"/>
</dbReference>
<dbReference type="InterPro" id="IPR019820">
    <property type="entry name" value="Sec-indep_translocase_CS"/>
</dbReference>
<dbReference type="PANTHER" id="PTHR30371">
    <property type="entry name" value="SEC-INDEPENDENT PROTEIN TRANSLOCASE PROTEIN TATC"/>
    <property type="match status" value="1"/>
</dbReference>
<feature type="transmembrane region" description="Helical" evidence="5">
    <location>
        <begin position="125"/>
        <end position="146"/>
    </location>
</feature>
<comment type="function">
    <text evidence="5">Part of the twin-arginine translocation (Tat) system that transports large folded proteins containing a characteristic twin-arginine motif in their signal peptide across membranes. Together with TatB, TatC is part of a receptor directly interacting with Tat signal peptides.</text>
</comment>
<dbReference type="EMBL" id="ARXR01000002">
    <property type="protein sequence ID" value="MBF5051761.1"/>
    <property type="molecule type" value="Genomic_DNA"/>
</dbReference>
<dbReference type="PRINTS" id="PR01840">
    <property type="entry name" value="TATCFAMILY"/>
</dbReference>
<comment type="subcellular location">
    <subcellularLocation>
        <location evidence="5">Cell membrane</location>
        <topology evidence="5">Multi-pass membrane protein</topology>
    </subcellularLocation>
    <subcellularLocation>
        <location evidence="1">Membrane</location>
        <topology evidence="1">Multi-pass membrane protein</topology>
    </subcellularLocation>
</comment>
<evidence type="ECO:0000313" key="7">
    <source>
        <dbReference type="Proteomes" id="UP000644441"/>
    </source>
</evidence>
<keyword evidence="5" id="KW-1003">Cell membrane</keyword>
<sequence length="260" mass="29066">MSEERRDDQRPDDTPQTLVSHLLELRNRLLKTLVVVLVIFLGLFYFSRDLYTLVARPLMDAMPAGTNMIATGVASPFLAPFKLTLYLSIFVAMPFILHQAWAFVAPGLYRHEKKLAVPLLASSVLLFYGGAAFAYFVVFPLMFQFFTTIAPEGVAVTTDISSYLDFVLALFLAFGVAFELPIAIVLMVATGITTVEKLAASRAYVVVACFVIGMMLTPPDIISQTLLAVPMWLLFEIGLVFGRMVRRQQLDREQEDPQNR</sequence>
<keyword evidence="7" id="KW-1185">Reference proteome</keyword>
<keyword evidence="4 5" id="KW-0472">Membrane</keyword>
<feature type="transmembrane region" description="Helical" evidence="5">
    <location>
        <begin position="166"/>
        <end position="192"/>
    </location>
</feature>
<gene>
    <name evidence="5" type="primary">tatC</name>
    <name evidence="6" type="ORF">ISO4_00363</name>
</gene>
<feature type="transmembrane region" description="Helical" evidence="5">
    <location>
        <begin position="222"/>
        <end position="242"/>
    </location>
</feature>
<dbReference type="InterPro" id="IPR002033">
    <property type="entry name" value="TatC"/>
</dbReference>
<name>A0ABS0ACA0_9GAMM</name>
<dbReference type="PANTHER" id="PTHR30371:SF0">
    <property type="entry name" value="SEC-INDEPENDENT PROTEIN TRANSLOCASE PROTEIN TATC, CHLOROPLASTIC-RELATED"/>
    <property type="match status" value="1"/>
</dbReference>
<proteinExistence type="inferred from homology"/>
<dbReference type="PROSITE" id="PS01218">
    <property type="entry name" value="TATC"/>
    <property type="match status" value="1"/>
</dbReference>
<keyword evidence="3 5" id="KW-1133">Transmembrane helix</keyword>
<protein>
    <recommendedName>
        <fullName evidence="5">Sec-independent protein translocase protein TatC</fullName>
    </recommendedName>
</protein>
<evidence type="ECO:0000256" key="3">
    <source>
        <dbReference type="ARBA" id="ARBA00022989"/>
    </source>
</evidence>
<keyword evidence="2 5" id="KW-0812">Transmembrane</keyword>
<dbReference type="HAMAP" id="MF_00902">
    <property type="entry name" value="TatC"/>
    <property type="match status" value="1"/>
</dbReference>
<dbReference type="Proteomes" id="UP000644441">
    <property type="component" value="Unassembled WGS sequence"/>
</dbReference>
<evidence type="ECO:0000313" key="6">
    <source>
        <dbReference type="EMBL" id="MBF5051761.1"/>
    </source>
</evidence>
<comment type="caution">
    <text evidence="6">The sequence shown here is derived from an EMBL/GenBank/DDBJ whole genome shotgun (WGS) entry which is preliminary data.</text>
</comment>
<organism evidence="6 7">
    <name type="scientific">Alloalcanivorax venustensis ISO4</name>
    <dbReference type="NCBI Taxonomy" id="1177184"/>
    <lineage>
        <taxon>Bacteria</taxon>
        <taxon>Pseudomonadati</taxon>
        <taxon>Pseudomonadota</taxon>
        <taxon>Gammaproteobacteria</taxon>
        <taxon>Oceanospirillales</taxon>
        <taxon>Alcanivoracaceae</taxon>
        <taxon>Alloalcanivorax</taxon>
    </lineage>
</organism>
<keyword evidence="5" id="KW-0653">Protein transport</keyword>
<evidence type="ECO:0000256" key="1">
    <source>
        <dbReference type="ARBA" id="ARBA00004141"/>
    </source>
</evidence>
<evidence type="ECO:0000256" key="5">
    <source>
        <dbReference type="HAMAP-Rule" id="MF_00902"/>
    </source>
</evidence>
<keyword evidence="5" id="KW-0813">Transport</keyword>
<comment type="similarity">
    <text evidence="5">Belongs to the TatC family.</text>
</comment>
<accession>A0ABS0ACA0</accession>
<evidence type="ECO:0000256" key="2">
    <source>
        <dbReference type="ARBA" id="ARBA00022692"/>
    </source>
</evidence>
<dbReference type="Pfam" id="PF00902">
    <property type="entry name" value="TatC"/>
    <property type="match status" value="1"/>
</dbReference>
<feature type="transmembrane region" description="Helical" evidence="5">
    <location>
        <begin position="29"/>
        <end position="46"/>
    </location>
</feature>
<feature type="transmembrane region" description="Helical" evidence="5">
    <location>
        <begin position="85"/>
        <end position="104"/>
    </location>
</feature>
<reference evidence="6 7" key="1">
    <citation type="submission" date="2012-09" db="EMBL/GenBank/DDBJ databases">
        <title>Genome Sequence of alkane-degrading Bacterium Alcanivorax venustensis ISO4.</title>
        <authorList>
            <person name="Lai Q."/>
            <person name="Shao Z."/>
        </authorList>
    </citation>
    <scope>NUCLEOTIDE SEQUENCE [LARGE SCALE GENOMIC DNA]</scope>
    <source>
        <strain evidence="6 7">ISO4</strain>
    </source>
</reference>
<keyword evidence="5" id="KW-0811">Translocation</keyword>
<comment type="subunit">
    <text evidence="5">The Tat system comprises two distinct complexes: a TatABC complex, containing multiple copies of TatA, TatB and TatC subunits, and a separate TatA complex, containing only TatA subunits. Substrates initially bind to the TatABC complex, which probably triggers association of the separate TatA complex to form the active translocon.</text>
</comment>
<dbReference type="NCBIfam" id="TIGR00945">
    <property type="entry name" value="tatC"/>
    <property type="match status" value="1"/>
</dbReference>
<feature type="transmembrane region" description="Helical" evidence="5">
    <location>
        <begin position="199"/>
        <end position="216"/>
    </location>
</feature>
<evidence type="ECO:0000256" key="4">
    <source>
        <dbReference type="ARBA" id="ARBA00023136"/>
    </source>
</evidence>